<dbReference type="Proteomes" id="UP000001975">
    <property type="component" value="Chromosome"/>
</dbReference>
<accession>Q18II5</accession>
<name>Q18II5_HALWD</name>
<dbReference type="AlphaFoldDB" id="Q18II5"/>
<dbReference type="EMBL" id="AM180088">
    <property type="protein sequence ID" value="CAJ52187.1"/>
    <property type="molecule type" value="Genomic_DNA"/>
</dbReference>
<reference evidence="1 2" key="1">
    <citation type="journal article" date="2006" name="BMC Genomics">
        <title>The genome of the square archaeon Haloquadratum walsbyi: life at the limits of water activity.</title>
        <authorList>
            <person name="Bolhuis H.H."/>
            <person name="Palm P.P."/>
            <person name="Wende A.W."/>
            <person name="Falb M.M."/>
            <person name="Rampp M.M."/>
            <person name="Rodriguez-Valera F.F."/>
            <person name="Pfeiffer F.F."/>
            <person name="Oesterhelt D.D."/>
        </authorList>
    </citation>
    <scope>NUCLEOTIDE SEQUENCE [LARGE SCALE GENOMIC DNA]</scope>
    <source>
        <strain evidence="2">DSM 16790 / HBSQ001</strain>
    </source>
</reference>
<proteinExistence type="predicted"/>
<organism evidence="1 2">
    <name type="scientific">Haloquadratum walsbyi (strain DSM 16790 / HBSQ001)</name>
    <dbReference type="NCBI Taxonomy" id="362976"/>
    <lineage>
        <taxon>Archaea</taxon>
        <taxon>Methanobacteriati</taxon>
        <taxon>Methanobacteriota</taxon>
        <taxon>Stenosarchaea group</taxon>
        <taxon>Halobacteria</taxon>
        <taxon>Halobacteriales</taxon>
        <taxon>Haloferacaceae</taxon>
        <taxon>Haloquadratum</taxon>
    </lineage>
</organism>
<keyword evidence="2" id="KW-1185">Reference proteome</keyword>
<evidence type="ECO:0000313" key="2">
    <source>
        <dbReference type="Proteomes" id="UP000001975"/>
    </source>
</evidence>
<protein>
    <submittedName>
        <fullName evidence="1">Small CPxCG-related zinc finger protein</fullName>
    </submittedName>
</protein>
<sequence length="92" mass="10741">MHTPVAVILKITDWLISYMKAKFEYENQRSFVRHRQMAIMTEDENKSECVYCGAVDGEEQTYYDIYVRNITHSDGSDKLVCNLCIPNLETVQ</sequence>
<evidence type="ECO:0000313" key="1">
    <source>
        <dbReference type="EMBL" id="CAJ52187.1"/>
    </source>
</evidence>
<dbReference type="KEGG" id="hwa:HQ_2060A"/>
<dbReference type="HOGENOM" id="CLU_2406320_0_0_2"/>
<gene>
    <name evidence="1" type="ordered locus">HQ_2060A</name>
</gene>